<name>X1HTM6_9ZZZZ</name>
<comment type="caution">
    <text evidence="1">The sequence shown here is derived from an EMBL/GenBank/DDBJ whole genome shotgun (WGS) entry which is preliminary data.</text>
</comment>
<feature type="non-terminal residue" evidence="1">
    <location>
        <position position="1"/>
    </location>
</feature>
<dbReference type="Gene3D" id="3.40.50.2000">
    <property type="entry name" value="Glycogen Phosphorylase B"/>
    <property type="match status" value="1"/>
</dbReference>
<gene>
    <name evidence="1" type="ORF">S03H2_32607</name>
</gene>
<evidence type="ECO:0008006" key="2">
    <source>
        <dbReference type="Google" id="ProtNLM"/>
    </source>
</evidence>
<organism evidence="1">
    <name type="scientific">marine sediment metagenome</name>
    <dbReference type="NCBI Taxonomy" id="412755"/>
    <lineage>
        <taxon>unclassified sequences</taxon>
        <taxon>metagenomes</taxon>
        <taxon>ecological metagenomes</taxon>
    </lineage>
</organism>
<dbReference type="SUPFAM" id="SSF53756">
    <property type="entry name" value="UDP-Glycosyltransferase/glycogen phosphorylase"/>
    <property type="match status" value="1"/>
</dbReference>
<evidence type="ECO:0000313" key="1">
    <source>
        <dbReference type="EMBL" id="GAH57184.1"/>
    </source>
</evidence>
<protein>
    <recommendedName>
        <fullName evidence="2">Glycosyl transferase family 1 domain-containing protein</fullName>
    </recommendedName>
</protein>
<dbReference type="AlphaFoldDB" id="X1HTM6"/>
<dbReference type="EMBL" id="BARU01019815">
    <property type="protein sequence ID" value="GAH57184.1"/>
    <property type="molecule type" value="Genomic_DNA"/>
</dbReference>
<sequence length="72" mass="8200">GNVGGIKLQIEDGINGFLVNTVEETVEKLLYLLKNPEISKEMGKKGHEKVKKEFLLLNHLEKYLDLFKSLSK</sequence>
<accession>X1HTM6</accession>
<proteinExistence type="predicted"/>
<reference evidence="1" key="1">
    <citation type="journal article" date="2014" name="Front. Microbiol.">
        <title>High frequency of phylogenetically diverse reductive dehalogenase-homologous genes in deep subseafloor sedimentary metagenomes.</title>
        <authorList>
            <person name="Kawai M."/>
            <person name="Futagami T."/>
            <person name="Toyoda A."/>
            <person name="Takaki Y."/>
            <person name="Nishi S."/>
            <person name="Hori S."/>
            <person name="Arai W."/>
            <person name="Tsubouchi T."/>
            <person name="Morono Y."/>
            <person name="Uchiyama I."/>
            <person name="Ito T."/>
            <person name="Fujiyama A."/>
            <person name="Inagaki F."/>
            <person name="Takami H."/>
        </authorList>
    </citation>
    <scope>NUCLEOTIDE SEQUENCE</scope>
    <source>
        <strain evidence="1">Expedition CK06-06</strain>
    </source>
</reference>